<comment type="caution">
    <text evidence="2">The sequence shown here is derived from an EMBL/GenBank/DDBJ whole genome shotgun (WGS) entry which is preliminary data.</text>
</comment>
<gene>
    <name evidence="2" type="ORF">HD593_011340</name>
</gene>
<evidence type="ECO:0000313" key="3">
    <source>
        <dbReference type="Proteomes" id="UP000565579"/>
    </source>
</evidence>
<organism evidence="2 3">
    <name type="scientific">Nonomuraea rubra</name>
    <dbReference type="NCBI Taxonomy" id="46180"/>
    <lineage>
        <taxon>Bacteria</taxon>
        <taxon>Bacillati</taxon>
        <taxon>Actinomycetota</taxon>
        <taxon>Actinomycetes</taxon>
        <taxon>Streptosporangiales</taxon>
        <taxon>Streptosporangiaceae</taxon>
        <taxon>Nonomuraea</taxon>
    </lineage>
</organism>
<dbReference type="EMBL" id="JACHMI010000001">
    <property type="protein sequence ID" value="MBB6556545.1"/>
    <property type="molecule type" value="Genomic_DNA"/>
</dbReference>
<sequence>MAAAGADKAAKEPGKAIEEAAEDFTNLAVINWKWNSVKTFGHTFSDHGKSVAQLADRVLKKGKPKGRWTDHDSSPARIACTEQPFRSLTNGRGEPAAALGS</sequence>
<dbReference type="AlphaFoldDB" id="A0A7X0U6J2"/>
<evidence type="ECO:0000313" key="2">
    <source>
        <dbReference type="EMBL" id="MBB6556545.1"/>
    </source>
</evidence>
<feature type="region of interest" description="Disordered" evidence="1">
    <location>
        <begin position="62"/>
        <end position="101"/>
    </location>
</feature>
<name>A0A7X0U6J2_9ACTN</name>
<dbReference type="Proteomes" id="UP000565579">
    <property type="component" value="Unassembled WGS sequence"/>
</dbReference>
<dbReference type="RefSeq" id="WP_185110961.1">
    <property type="nucleotide sequence ID" value="NZ_BAAAXY010000241.1"/>
</dbReference>
<evidence type="ECO:0000256" key="1">
    <source>
        <dbReference type="SAM" id="MobiDB-lite"/>
    </source>
</evidence>
<reference evidence="2 3" key="1">
    <citation type="submission" date="2020-08" db="EMBL/GenBank/DDBJ databases">
        <title>Sequencing the genomes of 1000 actinobacteria strains.</title>
        <authorList>
            <person name="Klenk H.-P."/>
        </authorList>
    </citation>
    <scope>NUCLEOTIDE SEQUENCE [LARGE SCALE GENOMIC DNA]</scope>
    <source>
        <strain evidence="2 3">DSM 43768</strain>
    </source>
</reference>
<protein>
    <submittedName>
        <fullName evidence="2">Uncharacterized protein</fullName>
    </submittedName>
</protein>
<proteinExistence type="predicted"/>
<accession>A0A7X0U6J2</accession>
<keyword evidence="3" id="KW-1185">Reference proteome</keyword>